<sequence>MYDYQVKRDKHIDGIRKHKSYGNLSHKMVINNCGEGREGVYCEDEMFCKSKTLNDETYSMRYGKTQKDYANYVQVVSVPNNDRYFGETQLYYNNYQIKVPEFVEKNGHPVKKLHRNNTINDSLQWDGRYPNSVNFQDVYNKRSYSENNKRLWGLSDAHLPYYHINPRHFGSAEYLNRRPSYTEQITLCGRDVSHHRYPLAEPNDMPWGIPMRSRNASMPNIGSQFKWQNNLSYKYGPRNSIKPFHYKENSTNFSIPMGFMKGSIHGIKLLSQETNNDSISLFCDDSFSSEYEDKGIESPRVILSRSINNINKLAPHSVTDNLYISNDIDLIDMDNDKLQYRTDKKSDEMYKNSKKGDLITDNLATDYQKKQKKRKNSFDGLQNNCNHGSDKENAQKHKEKSKKSFLRSKSFLSKKKSGNDKSAFSDTVNTKNSMLYEENNDMNWPLDTINKKSFKNFDTELETFHTNDMEVSSNANCNEFKLFLPQEKLEINDLSNDKSYMTYGNNNSDKRKPFDFIDDTKELKQGTLPIFSEYSLSSDANMFQRTREKSLDTFQDSSYESKISSQMLNKETDKKMSSSHLKHLKNNVYSADDPQTRLKYAKKLIQVASELSNDTLKDKKFIKKNREKYLSDAYSIVRELVNSDPPYPEAMFFLASCYGDGTLGLSVDHKQAYMLYYSASKYKHPQSIYRTAVCLEIGMGVKKNQERAVQYYQRAASLGNVTAMYKIGIILLNGLLKQVKNPRKAIFWLKKASELADEENPHALHELAILYEKEDNGGVVMRNEEYSFELYMRAAQLMYPPSQVRLGYAYEHGILGCEIDPKKSITYYLSAAEKGNPDAELGLSGWYLTGAPGILEQSDKEAYLWARKAAEKGLTKAEYVIGYYLEIGIGVKSNRAEAKIWYKRASRKGFIRAIDRLYELKKFGCNLKMPDKIYNHWQLAEMLDCTIP</sequence>
<dbReference type="SUPFAM" id="SSF81901">
    <property type="entry name" value="HCP-like"/>
    <property type="match status" value="1"/>
</dbReference>
<feature type="region of interest" description="Disordered" evidence="2">
    <location>
        <begin position="369"/>
        <end position="405"/>
    </location>
</feature>
<evidence type="ECO:0000313" key="4">
    <source>
        <dbReference type="Proteomes" id="UP000011958"/>
    </source>
</evidence>
<keyword evidence="4" id="KW-1185">Reference proteome</keyword>
<gene>
    <name evidence="3" type="ORF">PNEG_00460</name>
</gene>
<evidence type="ECO:0000256" key="2">
    <source>
        <dbReference type="SAM" id="MobiDB-lite"/>
    </source>
</evidence>
<dbReference type="Pfam" id="PF08238">
    <property type="entry name" value="Sel1"/>
    <property type="match status" value="7"/>
</dbReference>
<evidence type="ECO:0000256" key="1">
    <source>
        <dbReference type="ARBA" id="ARBA00022737"/>
    </source>
</evidence>
<dbReference type="InterPro" id="IPR011990">
    <property type="entry name" value="TPR-like_helical_dom_sf"/>
</dbReference>
<dbReference type="Gene3D" id="1.25.40.10">
    <property type="entry name" value="Tetratricopeptide repeat domain"/>
    <property type="match status" value="2"/>
</dbReference>
<dbReference type="RefSeq" id="XP_007872342.1">
    <property type="nucleotide sequence ID" value="XM_007874151.2"/>
</dbReference>
<dbReference type="OrthoDB" id="272077at2759"/>
<protein>
    <submittedName>
        <fullName evidence="3">Uncharacterized protein</fullName>
    </submittedName>
</protein>
<dbReference type="SMART" id="SM00671">
    <property type="entry name" value="SEL1"/>
    <property type="match status" value="7"/>
</dbReference>
<keyword evidence="1" id="KW-0677">Repeat</keyword>
<dbReference type="EMBL" id="AFWA02000001">
    <property type="protein sequence ID" value="EMR11441.1"/>
    <property type="molecule type" value="Genomic_DNA"/>
</dbReference>
<reference evidence="4" key="1">
    <citation type="journal article" date="2016" name="Nat. Commun.">
        <title>Genome analysis of three Pneumocystis species reveals adaptation mechanisms to life exclusively in mammalian hosts.</title>
        <authorList>
            <person name="Ma L."/>
            <person name="Chen Z."/>
            <person name="Huang D.W."/>
            <person name="Kutty G."/>
            <person name="Ishihara M."/>
            <person name="Wang H."/>
            <person name="Abouelleil A."/>
            <person name="Bishop L."/>
            <person name="Davey E."/>
            <person name="Deng R."/>
            <person name="Deng X."/>
            <person name="Fan L."/>
            <person name="Fantoni G."/>
            <person name="Fitzgerald M."/>
            <person name="Gogineni E."/>
            <person name="Goldberg J.M."/>
            <person name="Handley G."/>
            <person name="Hu X."/>
            <person name="Huber C."/>
            <person name="Jiao X."/>
            <person name="Jones K."/>
            <person name="Levin J.Z."/>
            <person name="Liu Y."/>
            <person name="Macdonald P."/>
            <person name="Melnikov A."/>
            <person name="Raley C."/>
            <person name="Sassi M."/>
            <person name="Sherman B.T."/>
            <person name="Song X."/>
            <person name="Sykes S."/>
            <person name="Tran B."/>
            <person name="Walsh L."/>
            <person name="Xia Y."/>
            <person name="Yang J."/>
            <person name="Young S."/>
            <person name="Zeng Q."/>
            <person name="Zheng X."/>
            <person name="Stephens R."/>
            <person name="Nusbaum C."/>
            <person name="Birren B.W."/>
            <person name="Azadi P."/>
            <person name="Lempicki R.A."/>
            <person name="Cuomo C.A."/>
            <person name="Kovacs J.A."/>
        </authorList>
    </citation>
    <scope>NUCLEOTIDE SEQUENCE [LARGE SCALE GENOMIC DNA]</scope>
    <source>
        <strain evidence="4">B123</strain>
    </source>
</reference>
<dbReference type="VEuPathDB" id="FungiDB:PNEG_00460"/>
<dbReference type="InterPro" id="IPR051726">
    <property type="entry name" value="Chitin_Synth_Reg"/>
</dbReference>
<dbReference type="HOGENOM" id="CLU_310374_0_0_1"/>
<dbReference type="PANTHER" id="PTHR46430:SF3">
    <property type="entry name" value="ACTIVATOR OF C KINASE PROTEIN 1"/>
    <property type="match status" value="1"/>
</dbReference>
<accession>M7NWC4</accession>
<organism evidence="3 4">
    <name type="scientific">Pneumocystis murina (strain B123)</name>
    <name type="common">Mouse pneumocystis pneumonia agent</name>
    <name type="synonym">Pneumocystis carinii f. sp. muris</name>
    <dbReference type="NCBI Taxonomy" id="1069680"/>
    <lineage>
        <taxon>Eukaryota</taxon>
        <taxon>Fungi</taxon>
        <taxon>Dikarya</taxon>
        <taxon>Ascomycota</taxon>
        <taxon>Taphrinomycotina</taxon>
        <taxon>Pneumocystomycetes</taxon>
        <taxon>Pneumocystaceae</taxon>
        <taxon>Pneumocystis</taxon>
    </lineage>
</organism>
<dbReference type="Proteomes" id="UP000011958">
    <property type="component" value="Unassembled WGS sequence"/>
</dbReference>
<dbReference type="AlphaFoldDB" id="M7NWC4"/>
<dbReference type="STRING" id="1069680.M7NWC4"/>
<dbReference type="InterPro" id="IPR006597">
    <property type="entry name" value="Sel1-like"/>
</dbReference>
<comment type="caution">
    <text evidence="3">The sequence shown here is derived from an EMBL/GenBank/DDBJ whole genome shotgun (WGS) entry which is preliminary data.</text>
</comment>
<evidence type="ECO:0000313" key="3">
    <source>
        <dbReference type="EMBL" id="EMR11441.1"/>
    </source>
</evidence>
<name>M7NWC4_PNEMU</name>
<dbReference type="GeneID" id="19894158"/>
<dbReference type="eggNOG" id="KOG1550">
    <property type="taxonomic scope" value="Eukaryota"/>
</dbReference>
<dbReference type="PANTHER" id="PTHR46430">
    <property type="entry name" value="PROTEIN SKT5-RELATED"/>
    <property type="match status" value="1"/>
</dbReference>
<proteinExistence type="predicted"/>